<accession>A0A9W4X9P4</accession>
<keyword evidence="2" id="KW-1185">Reference proteome</keyword>
<dbReference type="OrthoDB" id="10575409at2759"/>
<name>A0A9W4X9P4_9GLOM</name>
<comment type="caution">
    <text evidence="1">The sequence shown here is derived from an EMBL/GenBank/DDBJ whole genome shotgun (WGS) entry which is preliminary data.</text>
</comment>
<proteinExistence type="predicted"/>
<protein>
    <submittedName>
        <fullName evidence="1">14625_t:CDS:1</fullName>
    </submittedName>
</protein>
<dbReference type="InterPro" id="IPR012547">
    <property type="entry name" value="PDDEXK_9"/>
</dbReference>
<feature type="non-terminal residue" evidence="1">
    <location>
        <position position="1"/>
    </location>
</feature>
<organism evidence="1 2">
    <name type="scientific">Funneliformis geosporum</name>
    <dbReference type="NCBI Taxonomy" id="1117311"/>
    <lineage>
        <taxon>Eukaryota</taxon>
        <taxon>Fungi</taxon>
        <taxon>Fungi incertae sedis</taxon>
        <taxon>Mucoromycota</taxon>
        <taxon>Glomeromycotina</taxon>
        <taxon>Glomeromycetes</taxon>
        <taxon>Glomerales</taxon>
        <taxon>Glomeraceae</taxon>
        <taxon>Funneliformis</taxon>
    </lineage>
</organism>
<dbReference type="EMBL" id="CAMKVN010014125">
    <property type="protein sequence ID" value="CAI2196366.1"/>
    <property type="molecule type" value="Genomic_DNA"/>
</dbReference>
<evidence type="ECO:0000313" key="1">
    <source>
        <dbReference type="EMBL" id="CAI2196366.1"/>
    </source>
</evidence>
<reference evidence="1" key="1">
    <citation type="submission" date="2022-08" db="EMBL/GenBank/DDBJ databases">
        <authorList>
            <person name="Kallberg Y."/>
            <person name="Tangrot J."/>
            <person name="Rosling A."/>
        </authorList>
    </citation>
    <scope>NUCLEOTIDE SEQUENCE</scope>
    <source>
        <strain evidence="1">Wild A</strain>
    </source>
</reference>
<dbReference type="Proteomes" id="UP001153678">
    <property type="component" value="Unassembled WGS sequence"/>
</dbReference>
<dbReference type="AlphaFoldDB" id="A0A9W4X9P4"/>
<gene>
    <name evidence="1" type="ORF">FWILDA_LOCUS17542</name>
</gene>
<evidence type="ECO:0000313" key="2">
    <source>
        <dbReference type="Proteomes" id="UP001153678"/>
    </source>
</evidence>
<sequence length="179" mass="21058">YPQNALYFKRIELLATLLKNDDIVAFLKEFNNDLASIPYFESQHAGKYEGYYHSHIHMLVRYIGLPFRSEDATSEDRTDMWIKARNFIYYIEFKRYEDKNNSNQAIMSLIKGAIDQIFETKYYNNHTDPESYNKMRYAIGCVCSTGTRKICGVGIQKFTYGSNGLEKMESQNFLDEFSY</sequence>
<dbReference type="Pfam" id="PF08011">
    <property type="entry name" value="PDDEXK_9"/>
    <property type="match status" value="1"/>
</dbReference>